<evidence type="ECO:0000313" key="1">
    <source>
        <dbReference type="EMBL" id="TDX00383.1"/>
    </source>
</evidence>
<dbReference type="AlphaFoldDB" id="A0A4V3GLP6"/>
<evidence type="ECO:0000313" key="2">
    <source>
        <dbReference type="Proteomes" id="UP000294498"/>
    </source>
</evidence>
<dbReference type="EMBL" id="SODV01000001">
    <property type="protein sequence ID" value="TDX00383.1"/>
    <property type="molecule type" value="Genomic_DNA"/>
</dbReference>
<organism evidence="1 2">
    <name type="scientific">Dinghuibacter silviterrae</name>
    <dbReference type="NCBI Taxonomy" id="1539049"/>
    <lineage>
        <taxon>Bacteria</taxon>
        <taxon>Pseudomonadati</taxon>
        <taxon>Bacteroidota</taxon>
        <taxon>Chitinophagia</taxon>
        <taxon>Chitinophagales</taxon>
        <taxon>Chitinophagaceae</taxon>
        <taxon>Dinghuibacter</taxon>
    </lineage>
</organism>
<dbReference type="Proteomes" id="UP000294498">
    <property type="component" value="Unassembled WGS sequence"/>
</dbReference>
<name>A0A4V3GLP6_9BACT</name>
<protein>
    <submittedName>
        <fullName evidence="1">Uncharacterized protein</fullName>
    </submittedName>
</protein>
<proteinExistence type="predicted"/>
<reference evidence="1 2" key="1">
    <citation type="submission" date="2019-03" db="EMBL/GenBank/DDBJ databases">
        <title>Genomic Encyclopedia of Type Strains, Phase IV (KMG-IV): sequencing the most valuable type-strain genomes for metagenomic binning, comparative biology and taxonomic classification.</title>
        <authorList>
            <person name="Goeker M."/>
        </authorList>
    </citation>
    <scope>NUCLEOTIDE SEQUENCE [LARGE SCALE GENOMIC DNA]</scope>
    <source>
        <strain evidence="1 2">DSM 100059</strain>
    </source>
</reference>
<gene>
    <name evidence="1" type="ORF">EDB95_1405</name>
</gene>
<comment type="caution">
    <text evidence="1">The sequence shown here is derived from an EMBL/GenBank/DDBJ whole genome shotgun (WGS) entry which is preliminary data.</text>
</comment>
<accession>A0A4V3GLP6</accession>
<keyword evidence="2" id="KW-1185">Reference proteome</keyword>
<sequence>MKIKNISGTSELDCVCGSWLKHWENFSGKTATYCGEQYCTETKNLVGAHVRRVDISDSNRYILPLCAKHNKSKEELEVFSKYTLVSANTGETCEK</sequence>